<keyword evidence="3" id="KW-1185">Reference proteome</keyword>
<dbReference type="Proteomes" id="UP000190162">
    <property type="component" value="Unassembled WGS sequence"/>
</dbReference>
<evidence type="ECO:0000313" key="3">
    <source>
        <dbReference type="Proteomes" id="UP000190162"/>
    </source>
</evidence>
<name>A0A1T4VXG1_9GAMM</name>
<proteinExistence type="predicted"/>
<dbReference type="RefSeq" id="WP_139367830.1">
    <property type="nucleotide sequence ID" value="NZ_FUXU01000120.1"/>
</dbReference>
<organism evidence="2 3">
    <name type="scientific">Enterovibrio nigricans DSM 22720</name>
    <dbReference type="NCBI Taxonomy" id="1121868"/>
    <lineage>
        <taxon>Bacteria</taxon>
        <taxon>Pseudomonadati</taxon>
        <taxon>Pseudomonadota</taxon>
        <taxon>Gammaproteobacteria</taxon>
        <taxon>Vibrionales</taxon>
        <taxon>Vibrionaceae</taxon>
        <taxon>Enterovibrio</taxon>
    </lineage>
</organism>
<evidence type="ECO:0000313" key="2">
    <source>
        <dbReference type="EMBL" id="SKA69692.1"/>
    </source>
</evidence>
<evidence type="ECO:0000256" key="1">
    <source>
        <dbReference type="SAM" id="MobiDB-lite"/>
    </source>
</evidence>
<dbReference type="EMBL" id="FUXU01000120">
    <property type="protein sequence ID" value="SKA69692.1"/>
    <property type="molecule type" value="Genomic_DNA"/>
</dbReference>
<protein>
    <submittedName>
        <fullName evidence="2">Uncharacterized protein</fullName>
    </submittedName>
</protein>
<sequence length="214" mass="23648">MLRVPPNKAITGYVPCPECQTPCGVLFPKGGRRRFTPYLSCDTCKVTMQTNDIKPYIVSRYMPTLDSYAAKYEVDVSKEQEQLAANRWTENPDLYAARIKGMDDEQEKALKDVLDPELTEHDIMPLPPVTIDSATQSVVGESDKTSSTTSTTSTDTQVTKGDDKQGEEGNNAGEDTSTGNAVTVLFVIGGLAALTYGGYRLYRHLNDKEETYRD</sequence>
<gene>
    <name evidence="2" type="ORF">SAMN02745132_04487</name>
</gene>
<reference evidence="3" key="1">
    <citation type="submission" date="2017-02" db="EMBL/GenBank/DDBJ databases">
        <authorList>
            <person name="Varghese N."/>
            <person name="Submissions S."/>
        </authorList>
    </citation>
    <scope>NUCLEOTIDE SEQUENCE [LARGE SCALE GENOMIC DNA]</scope>
    <source>
        <strain evidence="3">DSM 22720</strain>
    </source>
</reference>
<dbReference type="OrthoDB" id="5873677at2"/>
<feature type="region of interest" description="Disordered" evidence="1">
    <location>
        <begin position="137"/>
        <end position="177"/>
    </location>
</feature>
<dbReference type="AlphaFoldDB" id="A0A1T4VXG1"/>
<feature type="compositionally biased region" description="Low complexity" evidence="1">
    <location>
        <begin position="145"/>
        <end position="156"/>
    </location>
</feature>
<accession>A0A1T4VXG1</accession>